<feature type="binding site" evidence="11">
    <location>
        <position position="62"/>
    </location>
    <ligand>
        <name>substrate</name>
    </ligand>
</feature>
<dbReference type="InterPro" id="IPR017853">
    <property type="entry name" value="GH"/>
</dbReference>
<feature type="site" description="Important for catalytic activity" evidence="11">
    <location>
        <position position="176"/>
    </location>
</feature>
<dbReference type="Pfam" id="PF00933">
    <property type="entry name" value="Glyco_hydro_3"/>
    <property type="match status" value="1"/>
</dbReference>
<gene>
    <name evidence="11" type="primary">nagZ</name>
    <name evidence="13" type="ORF">MT2528_3006</name>
    <name evidence="14" type="ORF">NVI5450_3202</name>
</gene>
<keyword evidence="3 11" id="KW-0132">Cell division</keyword>
<keyword evidence="5 11" id="KW-0133">Cell shape</keyword>
<evidence type="ECO:0000256" key="8">
    <source>
        <dbReference type="ARBA" id="ARBA00023306"/>
    </source>
</evidence>
<evidence type="ECO:0000313" key="13">
    <source>
        <dbReference type="EMBL" id="SGY95492.1"/>
    </source>
</evidence>
<dbReference type="KEGG" id="mvs:MVIS_3054"/>
<keyword evidence="15" id="KW-1185">Reference proteome</keyword>
<evidence type="ECO:0000256" key="4">
    <source>
        <dbReference type="ARBA" id="ARBA00022801"/>
    </source>
</evidence>
<evidence type="ECO:0000256" key="5">
    <source>
        <dbReference type="ARBA" id="ARBA00022960"/>
    </source>
</evidence>
<keyword evidence="4 11" id="KW-0378">Hydrolase</keyword>
<comment type="function">
    <text evidence="11">Plays a role in peptidoglycan recycling by cleaving the terminal beta-1,4-linked N-acetylglucosamine (GlcNAc) from peptide-linked peptidoglycan fragments, giving rise to free GlcNAc, anhydro-N-acetylmuramic acid and anhydro-N-acetylmuramic acid-linked peptides.</text>
</comment>
<accession>A0A090IFQ3</accession>
<evidence type="ECO:0000313" key="14">
    <source>
        <dbReference type="EMBL" id="SGZ07500.1"/>
    </source>
</evidence>
<feature type="binding site" evidence="11">
    <location>
        <begin position="165"/>
        <end position="166"/>
    </location>
    <ligand>
        <name>substrate</name>
    </ligand>
</feature>
<dbReference type="GO" id="GO:0071555">
    <property type="term" value="P:cell wall organization"/>
    <property type="evidence" value="ECO:0007669"/>
    <property type="project" value="UniProtKB-KW"/>
</dbReference>
<dbReference type="STRING" id="80854.MVIS_3054"/>
<sequence>MGPVVVDVDGYELTAEDKEILAHPLTGGLILFSRNYGDHAQLNALIKSIRKTAHSQMVIAVDHEGGRVQRFREQFTRIPAMGKIATLYADDRETAKQFTQQCGWMLAAELLAFDIDLSFAPVLDLERGSQVIGDRSFHADPSWVTDLSTQLCVGMHQAGMKTTGKHFPGHGSVLVDSHIALPVDERSLADITATDLLPFKSLIANAQLDAIMPAHVIYQQVDTKAAGFSQYWLQTVLRQELGFKGAIFSDDLSMHGASVAGNYLERAEQAIWAGCNLLLACNDRTGVEALLDGLDNNLTTDDFNLKHTSDFSLAELKNSRLWQDTAASMAKFNQQFN</sequence>
<dbReference type="InterPro" id="IPR022956">
    <property type="entry name" value="Beta_hexosaminidase_bac"/>
</dbReference>
<keyword evidence="2 11" id="KW-0963">Cytoplasm</keyword>
<dbReference type="GO" id="GO:0005975">
    <property type="term" value="P:carbohydrate metabolic process"/>
    <property type="evidence" value="ECO:0007669"/>
    <property type="project" value="InterPro"/>
</dbReference>
<evidence type="ECO:0000313" key="16">
    <source>
        <dbReference type="Proteomes" id="UP000183794"/>
    </source>
</evidence>
<dbReference type="AlphaFoldDB" id="A0A090IFQ3"/>
<dbReference type="Proteomes" id="UP000182660">
    <property type="component" value="Unassembled WGS sequence"/>
</dbReference>
<dbReference type="PANTHER" id="PTHR30480:SF13">
    <property type="entry name" value="BETA-HEXOSAMINIDASE"/>
    <property type="match status" value="1"/>
</dbReference>
<dbReference type="HOGENOM" id="CLU_008392_0_0_6"/>
<dbReference type="Proteomes" id="UP000183794">
    <property type="component" value="Unassembled WGS sequence"/>
</dbReference>
<comment type="similarity">
    <text evidence="11">Belongs to the glycosyl hydrolase 3 family. NagZ subfamily.</text>
</comment>
<proteinExistence type="inferred from homology"/>
<dbReference type="PANTHER" id="PTHR30480">
    <property type="entry name" value="BETA-HEXOSAMINIDASE-RELATED"/>
    <property type="match status" value="1"/>
</dbReference>
<dbReference type="EMBL" id="FPLJ01000065">
    <property type="protein sequence ID" value="SGY95492.1"/>
    <property type="molecule type" value="Genomic_DNA"/>
</dbReference>
<keyword evidence="9 11" id="KW-0961">Cell wall biogenesis/degradation</keyword>
<organism evidence="14 16">
    <name type="scientific">Moritella viscosa</name>
    <dbReference type="NCBI Taxonomy" id="80854"/>
    <lineage>
        <taxon>Bacteria</taxon>
        <taxon>Pseudomonadati</taxon>
        <taxon>Pseudomonadota</taxon>
        <taxon>Gammaproteobacteria</taxon>
        <taxon>Alteromonadales</taxon>
        <taxon>Moritellaceae</taxon>
        <taxon>Moritella</taxon>
    </lineage>
</organism>
<evidence type="ECO:0000256" key="2">
    <source>
        <dbReference type="ARBA" id="ARBA00022490"/>
    </source>
</evidence>
<dbReference type="EMBL" id="FPLD01000086">
    <property type="protein sequence ID" value="SGZ07500.1"/>
    <property type="molecule type" value="Genomic_DNA"/>
</dbReference>
<comment type="catalytic activity">
    <reaction evidence="1 11">
        <text>Hydrolysis of terminal non-reducing N-acetyl-D-hexosamine residues in N-acetyl-beta-D-hexosaminides.</text>
        <dbReference type="EC" id="3.2.1.52"/>
    </reaction>
</comment>
<dbReference type="GO" id="GO:0004563">
    <property type="term" value="F:beta-N-acetylhexosaminidase activity"/>
    <property type="evidence" value="ECO:0007669"/>
    <property type="project" value="UniProtKB-UniRule"/>
</dbReference>
<evidence type="ECO:0000256" key="7">
    <source>
        <dbReference type="ARBA" id="ARBA00023295"/>
    </source>
</evidence>
<dbReference type="Gene3D" id="3.20.20.300">
    <property type="entry name" value="Glycoside hydrolase, family 3, N-terminal domain"/>
    <property type="match status" value="1"/>
</dbReference>
<dbReference type="FunFam" id="3.20.20.300:FF:000001">
    <property type="entry name" value="Beta-hexosaminidase"/>
    <property type="match status" value="1"/>
</dbReference>
<comment type="subcellular location">
    <subcellularLocation>
        <location evidence="11">Cytoplasm</location>
    </subcellularLocation>
</comment>
<keyword evidence="6 11" id="KW-0573">Peptidoglycan synthesis</keyword>
<dbReference type="GO" id="GO:0008360">
    <property type="term" value="P:regulation of cell shape"/>
    <property type="evidence" value="ECO:0007669"/>
    <property type="project" value="UniProtKB-KW"/>
</dbReference>
<feature type="active site" description="Nucleophile" evidence="11">
    <location>
        <position position="250"/>
    </location>
</feature>
<feature type="active site" description="Proton donor/acceptor" evidence="11">
    <location>
        <position position="178"/>
    </location>
</feature>
<protein>
    <recommendedName>
        <fullName evidence="11">Beta-hexosaminidase</fullName>
        <ecNumber evidence="11">3.2.1.52</ecNumber>
    </recommendedName>
    <alternativeName>
        <fullName evidence="11">Beta-N-acetylhexosaminidase</fullName>
    </alternativeName>
    <alternativeName>
        <fullName evidence="11">N-acetyl-beta-glucosaminidase</fullName>
    </alternativeName>
</protein>
<comment type="pathway">
    <text evidence="10 11">Cell wall biogenesis; peptidoglycan recycling.</text>
</comment>
<dbReference type="PATRIC" id="fig|80854.5.peg.3236"/>
<reference evidence="14 16" key="2">
    <citation type="submission" date="2016-11" db="EMBL/GenBank/DDBJ databases">
        <authorList>
            <person name="Jaros S."/>
            <person name="Januszkiewicz K."/>
            <person name="Wedrychowicz H."/>
        </authorList>
    </citation>
    <scope>NUCLEOTIDE SEQUENCE [LARGE SCALE GENOMIC DNA]</scope>
    <source>
        <strain evidence="14">NVI 5450</strain>
    </source>
</reference>
<dbReference type="UniPathway" id="UPA00544"/>
<dbReference type="NCBIfam" id="NF003740">
    <property type="entry name" value="PRK05337.1"/>
    <property type="match status" value="1"/>
</dbReference>
<evidence type="ECO:0000256" key="9">
    <source>
        <dbReference type="ARBA" id="ARBA00023316"/>
    </source>
</evidence>
<reference evidence="13 15" key="1">
    <citation type="submission" date="2016-11" db="EMBL/GenBank/DDBJ databases">
        <authorList>
            <person name="Klemetsen T."/>
        </authorList>
    </citation>
    <scope>NUCLEOTIDE SEQUENCE [LARGE SCALE GENOMIC DNA]</scope>
    <source>
        <strain evidence="13">MT 2528</strain>
    </source>
</reference>
<name>A0A090IFQ3_9GAMM</name>
<evidence type="ECO:0000256" key="10">
    <source>
        <dbReference type="ARBA" id="ARBA00037880"/>
    </source>
</evidence>
<dbReference type="GeneID" id="61296842"/>
<dbReference type="GO" id="GO:0009254">
    <property type="term" value="P:peptidoglycan turnover"/>
    <property type="evidence" value="ECO:0007669"/>
    <property type="project" value="UniProtKB-UniRule"/>
</dbReference>
<evidence type="ECO:0000313" key="15">
    <source>
        <dbReference type="Proteomes" id="UP000182660"/>
    </source>
</evidence>
<evidence type="ECO:0000256" key="6">
    <source>
        <dbReference type="ARBA" id="ARBA00022984"/>
    </source>
</evidence>
<dbReference type="RefSeq" id="WP_045111113.1">
    <property type="nucleotide sequence ID" value="NZ_CAWQZC010000031.1"/>
</dbReference>
<keyword evidence="7 11" id="KW-0326">Glycosidase</keyword>
<dbReference type="InterPro" id="IPR001764">
    <property type="entry name" value="Glyco_hydro_3_N"/>
</dbReference>
<dbReference type="OrthoDB" id="9786661at2"/>
<feature type="binding site" evidence="11">
    <location>
        <position position="135"/>
    </location>
    <ligand>
        <name>substrate</name>
    </ligand>
</feature>
<evidence type="ECO:0000256" key="1">
    <source>
        <dbReference type="ARBA" id="ARBA00001231"/>
    </source>
</evidence>
<evidence type="ECO:0000259" key="12">
    <source>
        <dbReference type="Pfam" id="PF00933"/>
    </source>
</evidence>
<dbReference type="GO" id="GO:0051301">
    <property type="term" value="P:cell division"/>
    <property type="evidence" value="ECO:0007669"/>
    <property type="project" value="UniProtKB-KW"/>
</dbReference>
<dbReference type="EC" id="3.2.1.52" evidence="11"/>
<dbReference type="InterPro" id="IPR050226">
    <property type="entry name" value="NagZ_Beta-hexosaminidase"/>
</dbReference>
<evidence type="ECO:0000256" key="3">
    <source>
        <dbReference type="ARBA" id="ARBA00022618"/>
    </source>
</evidence>
<feature type="binding site" evidence="11">
    <location>
        <position position="70"/>
    </location>
    <ligand>
        <name>substrate</name>
    </ligand>
</feature>
<dbReference type="GO" id="GO:0009252">
    <property type="term" value="P:peptidoglycan biosynthetic process"/>
    <property type="evidence" value="ECO:0007669"/>
    <property type="project" value="UniProtKB-KW"/>
</dbReference>
<dbReference type="SUPFAM" id="SSF51445">
    <property type="entry name" value="(Trans)glycosidases"/>
    <property type="match status" value="1"/>
</dbReference>
<evidence type="ECO:0000256" key="11">
    <source>
        <dbReference type="HAMAP-Rule" id="MF_00364"/>
    </source>
</evidence>
<dbReference type="GO" id="GO:0005737">
    <property type="term" value="C:cytoplasm"/>
    <property type="evidence" value="ECO:0007669"/>
    <property type="project" value="UniProtKB-SubCell"/>
</dbReference>
<dbReference type="HAMAP" id="MF_00364">
    <property type="entry name" value="NagZ"/>
    <property type="match status" value="1"/>
</dbReference>
<keyword evidence="8 11" id="KW-0131">Cell cycle</keyword>
<dbReference type="InterPro" id="IPR036962">
    <property type="entry name" value="Glyco_hydro_3_N_sf"/>
</dbReference>
<feature type="domain" description="Glycoside hydrolase family 3 N-terminal" evidence="12">
    <location>
        <begin position="12"/>
        <end position="295"/>
    </location>
</feature>